<protein>
    <submittedName>
        <fullName evidence="3">Response regulator</fullName>
    </submittedName>
</protein>
<dbReference type="Pfam" id="PF00072">
    <property type="entry name" value="Response_reg"/>
    <property type="match status" value="1"/>
</dbReference>
<gene>
    <name evidence="3" type="ORF">C4F49_01680</name>
</gene>
<feature type="domain" description="Response regulatory" evidence="2">
    <location>
        <begin position="4"/>
        <end position="132"/>
    </location>
</feature>
<dbReference type="EMBL" id="PRDK01000001">
    <property type="protein sequence ID" value="MBE8712391.1"/>
    <property type="molecule type" value="Genomic_DNA"/>
</dbReference>
<comment type="caution">
    <text evidence="3">The sequence shown here is derived from an EMBL/GenBank/DDBJ whole genome shotgun (WGS) entry which is preliminary data.</text>
</comment>
<dbReference type="RefSeq" id="WP_196934726.1">
    <property type="nucleotide sequence ID" value="NZ_MU158698.1"/>
</dbReference>
<dbReference type="PROSITE" id="PS50110">
    <property type="entry name" value="RESPONSE_REGULATORY"/>
    <property type="match status" value="1"/>
</dbReference>
<dbReference type="AlphaFoldDB" id="A0A928YNT2"/>
<organism evidence="3 4">
    <name type="scientific">Sphingobacterium hungaricum</name>
    <dbReference type="NCBI Taxonomy" id="2082723"/>
    <lineage>
        <taxon>Bacteria</taxon>
        <taxon>Pseudomonadati</taxon>
        <taxon>Bacteroidota</taxon>
        <taxon>Sphingobacteriia</taxon>
        <taxon>Sphingobacteriales</taxon>
        <taxon>Sphingobacteriaceae</taxon>
        <taxon>Sphingobacterium</taxon>
    </lineage>
</organism>
<dbReference type="SUPFAM" id="SSF52172">
    <property type="entry name" value="CheY-like"/>
    <property type="match status" value="1"/>
</dbReference>
<dbReference type="Proteomes" id="UP000616201">
    <property type="component" value="Unassembled WGS sequence"/>
</dbReference>
<dbReference type="SMART" id="SM00448">
    <property type="entry name" value="REC"/>
    <property type="match status" value="1"/>
</dbReference>
<accession>A0A928YNT2</accession>
<evidence type="ECO:0000313" key="3">
    <source>
        <dbReference type="EMBL" id="MBE8712391.1"/>
    </source>
</evidence>
<sequence>MFKKVLIAEDHESTNISIQKTLQDLEIPDARYVYYCDDALSRIQVAVREGDPYDLLITDLSFEEDHHKQKIADGKELVQAARALQPDLKVIVFSAESRDSIIDELYKIYGINGYVRKARRDAQSLKDAFQAIYRNKIYYSSDFKQAIREKNSHEFSTLDLAIVSYLSQGVRQKSIPDYLQEKSIRPSSLSSVEKRLNLMKDVLGLTNNEQLVVYCRDKGLI</sequence>
<reference evidence="3" key="1">
    <citation type="submission" date="2018-02" db="EMBL/GenBank/DDBJ databases">
        <authorList>
            <person name="Vasarhelyi B.M."/>
            <person name="Deshmukh S."/>
            <person name="Balint B."/>
            <person name="Kukolya J."/>
        </authorList>
    </citation>
    <scope>NUCLEOTIDE SEQUENCE</scope>
    <source>
        <strain evidence="3">KB22</strain>
    </source>
</reference>
<dbReference type="Gene3D" id="3.40.50.2300">
    <property type="match status" value="1"/>
</dbReference>
<feature type="modified residue" description="4-aspartylphosphate" evidence="1">
    <location>
        <position position="59"/>
    </location>
</feature>
<evidence type="ECO:0000313" key="4">
    <source>
        <dbReference type="Proteomes" id="UP000616201"/>
    </source>
</evidence>
<evidence type="ECO:0000259" key="2">
    <source>
        <dbReference type="PROSITE" id="PS50110"/>
    </source>
</evidence>
<dbReference type="InterPro" id="IPR011006">
    <property type="entry name" value="CheY-like_superfamily"/>
</dbReference>
<evidence type="ECO:0000256" key="1">
    <source>
        <dbReference type="PROSITE-ProRule" id="PRU00169"/>
    </source>
</evidence>
<dbReference type="GO" id="GO:0000160">
    <property type="term" value="P:phosphorelay signal transduction system"/>
    <property type="evidence" value="ECO:0007669"/>
    <property type="project" value="InterPro"/>
</dbReference>
<keyword evidence="4" id="KW-1185">Reference proteome</keyword>
<dbReference type="InterPro" id="IPR001789">
    <property type="entry name" value="Sig_transdc_resp-reg_receiver"/>
</dbReference>
<proteinExistence type="predicted"/>
<keyword evidence="1" id="KW-0597">Phosphoprotein</keyword>
<name>A0A928YNT2_9SPHI</name>